<reference evidence="1" key="1">
    <citation type="submission" date="2023-06" db="EMBL/GenBank/DDBJ databases">
        <title>Genomic of Parafulvivirga corallium.</title>
        <authorList>
            <person name="Wang G."/>
        </authorList>
    </citation>
    <scope>NUCLEOTIDE SEQUENCE</scope>
    <source>
        <strain evidence="1">BMA10</strain>
    </source>
</reference>
<evidence type="ECO:0000313" key="2">
    <source>
        <dbReference type="Proteomes" id="UP001172082"/>
    </source>
</evidence>
<sequence>MANKDELFSLIQSLTKSEKRHFKLFASLYGGDKNHLRLFEAIDKQVRTGKYDERLIYEEFSNEAFCKQLHVTKNYLVKLILKSLRNFHQKISIGAQLKDQLREIEILYNKGLYKHCAKLIKKAEALAEKFDKSTALLELLHWKRNLIIAEHGSYAGGTLLEPILQKESEQLRLLCALHESWEDSIEIIKTNMNNPFGRNGVQQVLSRPDKNEISEPPNQMGSYQVIRMKYFIKYLNSLFLNNINSTYSIAKSYVTFLEKNPHQIQEEPLTYVAAINNLVPVCLRLRHYDEVITLIQRAKAVPVQYKLSHFNTLQYRLLVRTYNHELELYRDLGDIPKGINLIQEVSSFINTYDTLVTSDYRIVFYYQFAYFLFADGKYSEALIYVNQIMSNRDSMRKDLLTYTRILNLMLHYEMKNYDLIEYLYYSTKRFINKQNQLYEFEKLILEFFKQISETNNANARERFILLKEKIKTLEARSESSLDYINIIAWIQSKLNRTTFAQVLKQNQKKVE</sequence>
<name>A0ABT8KQ28_9BACT</name>
<proteinExistence type="predicted"/>
<dbReference type="EMBL" id="JAUJEA010000005">
    <property type="protein sequence ID" value="MDN5202849.1"/>
    <property type="molecule type" value="Genomic_DNA"/>
</dbReference>
<protein>
    <submittedName>
        <fullName evidence="1">Uncharacterized protein</fullName>
    </submittedName>
</protein>
<evidence type="ECO:0000313" key="1">
    <source>
        <dbReference type="EMBL" id="MDN5202849.1"/>
    </source>
</evidence>
<dbReference type="RefSeq" id="WP_346752868.1">
    <property type="nucleotide sequence ID" value="NZ_JAUJEA010000005.1"/>
</dbReference>
<gene>
    <name evidence="1" type="ORF">QQ008_15775</name>
</gene>
<dbReference type="Proteomes" id="UP001172082">
    <property type="component" value="Unassembled WGS sequence"/>
</dbReference>
<accession>A0ABT8KQ28</accession>
<comment type="caution">
    <text evidence="1">The sequence shown here is derived from an EMBL/GenBank/DDBJ whole genome shotgun (WGS) entry which is preliminary data.</text>
</comment>
<organism evidence="1 2">
    <name type="scientific">Splendidivirga corallicola</name>
    <dbReference type="NCBI Taxonomy" id="3051826"/>
    <lineage>
        <taxon>Bacteria</taxon>
        <taxon>Pseudomonadati</taxon>
        <taxon>Bacteroidota</taxon>
        <taxon>Cytophagia</taxon>
        <taxon>Cytophagales</taxon>
        <taxon>Splendidivirgaceae</taxon>
        <taxon>Splendidivirga</taxon>
    </lineage>
</organism>
<keyword evidence="2" id="KW-1185">Reference proteome</keyword>